<proteinExistence type="predicted"/>
<sequence>GQETLLRYLKKKKRKSQITLARLTKKNVEETLQKRKSKITEEISTKT</sequence>
<evidence type="ECO:0000313" key="1">
    <source>
        <dbReference type="EMBL" id="CAG8747381.1"/>
    </source>
</evidence>
<name>A0ABN7VBB4_GIGMA</name>
<organism evidence="1 2">
    <name type="scientific">Gigaspora margarita</name>
    <dbReference type="NCBI Taxonomy" id="4874"/>
    <lineage>
        <taxon>Eukaryota</taxon>
        <taxon>Fungi</taxon>
        <taxon>Fungi incertae sedis</taxon>
        <taxon>Mucoromycota</taxon>
        <taxon>Glomeromycotina</taxon>
        <taxon>Glomeromycetes</taxon>
        <taxon>Diversisporales</taxon>
        <taxon>Gigasporaceae</taxon>
        <taxon>Gigaspora</taxon>
    </lineage>
</organism>
<dbReference type="EMBL" id="CAJVQB010011393">
    <property type="protein sequence ID" value="CAG8747381.1"/>
    <property type="molecule type" value="Genomic_DNA"/>
</dbReference>
<dbReference type="Proteomes" id="UP000789901">
    <property type="component" value="Unassembled WGS sequence"/>
</dbReference>
<keyword evidence="2" id="KW-1185">Reference proteome</keyword>
<accession>A0ABN7VBB4</accession>
<feature type="non-terminal residue" evidence="1">
    <location>
        <position position="1"/>
    </location>
</feature>
<evidence type="ECO:0000313" key="2">
    <source>
        <dbReference type="Proteomes" id="UP000789901"/>
    </source>
</evidence>
<reference evidence="1 2" key="1">
    <citation type="submission" date="2021-06" db="EMBL/GenBank/DDBJ databases">
        <authorList>
            <person name="Kallberg Y."/>
            <person name="Tangrot J."/>
            <person name="Rosling A."/>
        </authorList>
    </citation>
    <scope>NUCLEOTIDE SEQUENCE [LARGE SCALE GENOMIC DNA]</scope>
    <source>
        <strain evidence="1 2">120-4 pot B 10/14</strain>
    </source>
</reference>
<protein>
    <submittedName>
        <fullName evidence="1">39479_t:CDS:1</fullName>
    </submittedName>
</protein>
<gene>
    <name evidence="1" type="ORF">GMARGA_LOCUS16022</name>
</gene>
<comment type="caution">
    <text evidence="1">The sequence shown here is derived from an EMBL/GenBank/DDBJ whole genome shotgun (WGS) entry which is preliminary data.</text>
</comment>